<dbReference type="EMBL" id="GL379810">
    <property type="protein sequence ID" value="EGT43193.1"/>
    <property type="molecule type" value="Genomic_DNA"/>
</dbReference>
<dbReference type="HOGENOM" id="CLU_430981_0_0_1"/>
<feature type="compositionally biased region" description="Basic residues" evidence="1">
    <location>
        <begin position="620"/>
        <end position="635"/>
    </location>
</feature>
<feature type="region of interest" description="Disordered" evidence="1">
    <location>
        <begin position="616"/>
        <end position="635"/>
    </location>
</feature>
<evidence type="ECO:0000313" key="2">
    <source>
        <dbReference type="EMBL" id="EGT43193.1"/>
    </source>
</evidence>
<dbReference type="Proteomes" id="UP000008068">
    <property type="component" value="Unassembled WGS sequence"/>
</dbReference>
<dbReference type="InParanoid" id="G0MSQ0"/>
<reference evidence="3" key="1">
    <citation type="submission" date="2011-07" db="EMBL/GenBank/DDBJ databases">
        <authorList>
            <consortium name="Caenorhabditis brenneri Sequencing and Analysis Consortium"/>
            <person name="Wilson R.K."/>
        </authorList>
    </citation>
    <scope>NUCLEOTIDE SEQUENCE [LARGE SCALE GENOMIC DNA]</scope>
    <source>
        <strain evidence="3">PB2801</strain>
    </source>
</reference>
<evidence type="ECO:0000256" key="1">
    <source>
        <dbReference type="SAM" id="MobiDB-lite"/>
    </source>
</evidence>
<dbReference type="AlphaFoldDB" id="G0MSQ0"/>
<protein>
    <submittedName>
        <fullName evidence="2">Uncharacterized protein</fullName>
    </submittedName>
</protein>
<accession>G0MSQ0</accession>
<evidence type="ECO:0000313" key="3">
    <source>
        <dbReference type="Proteomes" id="UP000008068"/>
    </source>
</evidence>
<proteinExistence type="predicted"/>
<gene>
    <name evidence="2" type="ORF">CAEBREN_08505</name>
</gene>
<name>G0MSQ0_CAEBE</name>
<organism evidence="3">
    <name type="scientific">Caenorhabditis brenneri</name>
    <name type="common">Nematode worm</name>
    <dbReference type="NCBI Taxonomy" id="135651"/>
    <lineage>
        <taxon>Eukaryota</taxon>
        <taxon>Metazoa</taxon>
        <taxon>Ecdysozoa</taxon>
        <taxon>Nematoda</taxon>
        <taxon>Chromadorea</taxon>
        <taxon>Rhabditida</taxon>
        <taxon>Rhabditina</taxon>
        <taxon>Rhabditomorpha</taxon>
        <taxon>Rhabditoidea</taxon>
        <taxon>Rhabditidae</taxon>
        <taxon>Peloderinae</taxon>
        <taxon>Caenorhabditis</taxon>
    </lineage>
</organism>
<keyword evidence="3" id="KW-1185">Reference proteome</keyword>
<sequence length="635" mass="71872">MEPSHISPYLRTIKWEPLNDAEGEDSGIEGPFTFDRQFKVTLEMVPTHNFVSFKYWDWNYAYNVVTQSLVTRTRLASDLPEDFLPVPYYAAWIKYLKGYKDRSFPSNSLYLREYMVRHKQAFEDIMDGFKPEHELKASKKLRKMTKKRLFGLFNGSLEQSWDRTNDDNEDETFKQNLEKRRCWSKYIMVWNAFMVDAVIYIDVVQNMPENALPRSLELRIDAYSDLDESQIDLFYSELQSFKICMSLPFINRPTSSVPDVPDEVANEDAESAKLLQMCTAFVEVMKQSFTQITTFVKHCYDPSNVALIEYSRQLNRDKAMNRNVLDVSDDTVDGLNSVPASDEGMIDVGRLNVENSSAVPVANVSNGQGMDVTPVATINVSDEPLVPNNSVLPVAGIPSLLSLNLPGPNPSAGFGATYHSPYDQHNLPPFFHQSFANHPSPEAGSPINLTGVSNFISSGLQPNPASGLPPPPLMELPIQPPPGFPNNHLPPRMFSANTPHPRPVTPFLSPNQSPSGYPNNYLPPFMRADTPFQQFRSNTPYARPDTPFLLPNHLPPGAQMQWHNPQLPANSPHLAANIHRPDTPFLHPGFQNGRFPPPYHPYMRPQTPFMQPDPNALHHGFARPTHRASRRGRRQ</sequence>